<dbReference type="Proteomes" id="UP000244855">
    <property type="component" value="Unassembled WGS sequence"/>
</dbReference>
<protein>
    <recommendedName>
        <fullName evidence="1">C2H2-type domain-containing protein</fullName>
    </recommendedName>
</protein>
<evidence type="ECO:0000259" key="1">
    <source>
        <dbReference type="PROSITE" id="PS00028"/>
    </source>
</evidence>
<organism evidence="2 3">
    <name type="scientific">Periconia macrospinosa</name>
    <dbReference type="NCBI Taxonomy" id="97972"/>
    <lineage>
        <taxon>Eukaryota</taxon>
        <taxon>Fungi</taxon>
        <taxon>Dikarya</taxon>
        <taxon>Ascomycota</taxon>
        <taxon>Pezizomycotina</taxon>
        <taxon>Dothideomycetes</taxon>
        <taxon>Pleosporomycetidae</taxon>
        <taxon>Pleosporales</taxon>
        <taxon>Massarineae</taxon>
        <taxon>Periconiaceae</taxon>
        <taxon>Periconia</taxon>
    </lineage>
</organism>
<gene>
    <name evidence="2" type="ORF">DM02DRAFT_678772</name>
</gene>
<name>A0A2V1CWR1_9PLEO</name>
<feature type="domain" description="C2H2-type" evidence="1">
    <location>
        <begin position="297"/>
        <end position="318"/>
    </location>
</feature>
<accession>A0A2V1CWR1</accession>
<dbReference type="InterPro" id="IPR013087">
    <property type="entry name" value="Znf_C2H2_type"/>
</dbReference>
<dbReference type="EMBL" id="KZ806622">
    <property type="protein sequence ID" value="PVH90167.1"/>
    <property type="molecule type" value="Genomic_DNA"/>
</dbReference>
<sequence>MTQAMSHNNGRTFRSYVSSTIGIDTQNLVLGLPEDKEYVDATRAIGFTRNTNAPQPYGPTLGGPATRPQPHLLAEIATKNPNLPWCEVARRARKIDYRKKKQSFFTSGGQDIEVDLEDASAPVAPAQALPSPLFQHMLRYNTLQAAAIDVLWSHKPTTLTQCEPLQRLADPSEFRPTYPHLVQPLADDKHCPYCRQNIAHKKRTPAALHILDCYCRSKELTFCFDCAKFYKKDEPVDEHVHLIPSTFCGTILWYGLVIRPGRCPLCPQSAEYFHSGNFKEHLDYHIQHTIEKGSLHCQNCQQQFDSEDRFRDHFIETHGITKRKTRIRD</sequence>
<dbReference type="STRING" id="97972.A0A2V1CWR1"/>
<dbReference type="OrthoDB" id="3776655at2759"/>
<keyword evidence="3" id="KW-1185">Reference proteome</keyword>
<proteinExistence type="predicted"/>
<dbReference type="Gene3D" id="3.30.160.60">
    <property type="entry name" value="Classic Zinc Finger"/>
    <property type="match status" value="1"/>
</dbReference>
<dbReference type="SMART" id="SM00355">
    <property type="entry name" value="ZnF_C2H2"/>
    <property type="match status" value="2"/>
</dbReference>
<dbReference type="PROSITE" id="PS00028">
    <property type="entry name" value="ZINC_FINGER_C2H2_1"/>
    <property type="match status" value="1"/>
</dbReference>
<reference evidence="2 3" key="1">
    <citation type="journal article" date="2018" name="Sci. Rep.">
        <title>Comparative genomics provides insights into the lifestyle and reveals functional heterogeneity of dark septate endophytic fungi.</title>
        <authorList>
            <person name="Knapp D.G."/>
            <person name="Nemeth J.B."/>
            <person name="Barry K."/>
            <person name="Hainaut M."/>
            <person name="Henrissat B."/>
            <person name="Johnson J."/>
            <person name="Kuo A."/>
            <person name="Lim J.H.P."/>
            <person name="Lipzen A."/>
            <person name="Nolan M."/>
            <person name="Ohm R.A."/>
            <person name="Tamas L."/>
            <person name="Grigoriev I.V."/>
            <person name="Spatafora J.W."/>
            <person name="Nagy L.G."/>
            <person name="Kovacs G.M."/>
        </authorList>
    </citation>
    <scope>NUCLEOTIDE SEQUENCE [LARGE SCALE GENOMIC DNA]</scope>
    <source>
        <strain evidence="2 3">DSE2036</strain>
    </source>
</reference>
<evidence type="ECO:0000313" key="2">
    <source>
        <dbReference type="EMBL" id="PVH90167.1"/>
    </source>
</evidence>
<dbReference type="AlphaFoldDB" id="A0A2V1CWR1"/>
<evidence type="ECO:0000313" key="3">
    <source>
        <dbReference type="Proteomes" id="UP000244855"/>
    </source>
</evidence>